<dbReference type="Proteomes" id="UP000799772">
    <property type="component" value="Unassembled WGS sequence"/>
</dbReference>
<evidence type="ECO:0000313" key="3">
    <source>
        <dbReference type="EMBL" id="KAF2103227.1"/>
    </source>
</evidence>
<comment type="similarity">
    <text evidence="1">Belongs to the ustYa family.</text>
</comment>
<dbReference type="Pfam" id="PF11807">
    <property type="entry name" value="UstYa"/>
    <property type="match status" value="1"/>
</dbReference>
<dbReference type="GO" id="GO:0043386">
    <property type="term" value="P:mycotoxin biosynthetic process"/>
    <property type="evidence" value="ECO:0007669"/>
    <property type="project" value="InterPro"/>
</dbReference>
<dbReference type="AlphaFoldDB" id="A0A9P4MD89"/>
<gene>
    <name evidence="3" type="ORF">NA57DRAFT_72206</name>
</gene>
<keyword evidence="2" id="KW-0472">Membrane</keyword>
<name>A0A9P4MD89_9PEZI</name>
<sequence length="284" mass="33253">MEKDLESYAPLRRGSASLSDEHLDATIYQRQPKRREWLWRGSALFLLVTVNIMVLFIIFHFNKRMAPANNEPEPPEFGYAPIEELPTVYRRFDWWTAYSSDNTTESEKSWDDINPAHGFIAMDKQWAKEHNWPDSMYPPDDRNKKVYLLEAYHLLHCLTVTRKTFWQAVNGEELYWRPPHVAHCLDMLRQYIVCKADNTPLFTFGDNTAGDEQYRKCKSWDALRDYATENSACYRDVPKGVDRDNFSLGEHFGYCDGGYDGVIVEADRRGNWEHGALHRIDEVA</sequence>
<keyword evidence="2" id="KW-0812">Transmembrane</keyword>
<dbReference type="OrthoDB" id="3687641at2759"/>
<reference evidence="3" key="1">
    <citation type="journal article" date="2020" name="Stud. Mycol.">
        <title>101 Dothideomycetes genomes: a test case for predicting lifestyles and emergence of pathogens.</title>
        <authorList>
            <person name="Haridas S."/>
            <person name="Albert R."/>
            <person name="Binder M."/>
            <person name="Bloem J."/>
            <person name="Labutti K."/>
            <person name="Salamov A."/>
            <person name="Andreopoulos B."/>
            <person name="Baker S."/>
            <person name="Barry K."/>
            <person name="Bills G."/>
            <person name="Bluhm B."/>
            <person name="Cannon C."/>
            <person name="Castanera R."/>
            <person name="Culley D."/>
            <person name="Daum C."/>
            <person name="Ezra D."/>
            <person name="Gonzalez J."/>
            <person name="Henrissat B."/>
            <person name="Kuo A."/>
            <person name="Liang C."/>
            <person name="Lipzen A."/>
            <person name="Lutzoni F."/>
            <person name="Magnuson J."/>
            <person name="Mondo S."/>
            <person name="Nolan M."/>
            <person name="Ohm R."/>
            <person name="Pangilinan J."/>
            <person name="Park H.-J."/>
            <person name="Ramirez L."/>
            <person name="Alfaro M."/>
            <person name="Sun H."/>
            <person name="Tritt A."/>
            <person name="Yoshinaga Y."/>
            <person name="Zwiers L.-H."/>
            <person name="Turgeon B."/>
            <person name="Goodwin S."/>
            <person name="Spatafora J."/>
            <person name="Crous P."/>
            <person name="Grigoriev I."/>
        </authorList>
    </citation>
    <scope>NUCLEOTIDE SEQUENCE</scope>
    <source>
        <strain evidence="3">CBS 133067</strain>
    </source>
</reference>
<organism evidence="3 4">
    <name type="scientific">Rhizodiscina lignyota</name>
    <dbReference type="NCBI Taxonomy" id="1504668"/>
    <lineage>
        <taxon>Eukaryota</taxon>
        <taxon>Fungi</taxon>
        <taxon>Dikarya</taxon>
        <taxon>Ascomycota</taxon>
        <taxon>Pezizomycotina</taxon>
        <taxon>Dothideomycetes</taxon>
        <taxon>Pleosporomycetidae</taxon>
        <taxon>Aulographales</taxon>
        <taxon>Rhizodiscinaceae</taxon>
        <taxon>Rhizodiscina</taxon>
    </lineage>
</organism>
<dbReference type="PANTHER" id="PTHR33365:SF6">
    <property type="entry name" value="OXIDASE USTYA"/>
    <property type="match status" value="1"/>
</dbReference>
<keyword evidence="2" id="KW-1133">Transmembrane helix</keyword>
<dbReference type="PANTHER" id="PTHR33365">
    <property type="entry name" value="YALI0B05434P"/>
    <property type="match status" value="1"/>
</dbReference>
<protein>
    <recommendedName>
        <fullName evidence="5">Cyclochlorotine biosynthesis protein O</fullName>
    </recommendedName>
</protein>
<evidence type="ECO:0000256" key="1">
    <source>
        <dbReference type="ARBA" id="ARBA00035112"/>
    </source>
</evidence>
<keyword evidence="4" id="KW-1185">Reference proteome</keyword>
<dbReference type="EMBL" id="ML978122">
    <property type="protein sequence ID" value="KAF2103227.1"/>
    <property type="molecule type" value="Genomic_DNA"/>
</dbReference>
<evidence type="ECO:0000256" key="2">
    <source>
        <dbReference type="SAM" id="Phobius"/>
    </source>
</evidence>
<comment type="caution">
    <text evidence="3">The sequence shown here is derived from an EMBL/GenBank/DDBJ whole genome shotgun (WGS) entry which is preliminary data.</text>
</comment>
<evidence type="ECO:0008006" key="5">
    <source>
        <dbReference type="Google" id="ProtNLM"/>
    </source>
</evidence>
<accession>A0A9P4MD89</accession>
<dbReference type="InterPro" id="IPR021765">
    <property type="entry name" value="UstYa-like"/>
</dbReference>
<feature type="transmembrane region" description="Helical" evidence="2">
    <location>
        <begin position="37"/>
        <end position="61"/>
    </location>
</feature>
<evidence type="ECO:0000313" key="4">
    <source>
        <dbReference type="Proteomes" id="UP000799772"/>
    </source>
</evidence>
<proteinExistence type="inferred from homology"/>